<dbReference type="InterPro" id="IPR038718">
    <property type="entry name" value="SNF2-like_sf"/>
</dbReference>
<dbReference type="Gene3D" id="3.40.50.300">
    <property type="entry name" value="P-loop containing nucleotide triphosphate hydrolases"/>
    <property type="match status" value="1"/>
</dbReference>
<evidence type="ECO:0000313" key="7">
    <source>
        <dbReference type="EMBL" id="THH12181.1"/>
    </source>
</evidence>
<evidence type="ECO:0000256" key="4">
    <source>
        <dbReference type="SAM" id="MobiDB-lite"/>
    </source>
</evidence>
<keyword evidence="8" id="KW-1185">Reference proteome</keyword>
<dbReference type="InterPro" id="IPR027417">
    <property type="entry name" value="P-loop_NTPase"/>
</dbReference>
<dbReference type="Proteomes" id="UP000310158">
    <property type="component" value="Unassembled WGS sequence"/>
</dbReference>
<keyword evidence="2" id="KW-0378">Hydrolase</keyword>
<dbReference type="SUPFAM" id="SSF52540">
    <property type="entry name" value="P-loop containing nucleoside triphosphate hydrolases"/>
    <property type="match status" value="2"/>
</dbReference>
<dbReference type="PROSITE" id="PS51192">
    <property type="entry name" value="HELICASE_ATP_BIND_1"/>
    <property type="match status" value="1"/>
</dbReference>
<dbReference type="GO" id="GO:0005524">
    <property type="term" value="F:ATP binding"/>
    <property type="evidence" value="ECO:0007669"/>
    <property type="project" value="InterPro"/>
</dbReference>
<keyword evidence="3" id="KW-0067">ATP-binding</keyword>
<dbReference type="Pfam" id="PF00271">
    <property type="entry name" value="Helicase_C"/>
    <property type="match status" value="1"/>
</dbReference>
<dbReference type="PROSITE" id="PS51194">
    <property type="entry name" value="HELICASE_CTER"/>
    <property type="match status" value="1"/>
</dbReference>
<dbReference type="Pfam" id="PF00176">
    <property type="entry name" value="SNF2-rel_dom"/>
    <property type="match status" value="1"/>
</dbReference>
<dbReference type="PANTHER" id="PTHR10799">
    <property type="entry name" value="SNF2/RAD54 HELICASE FAMILY"/>
    <property type="match status" value="1"/>
</dbReference>
<feature type="compositionally biased region" description="Basic residues" evidence="4">
    <location>
        <begin position="92"/>
        <end position="101"/>
    </location>
</feature>
<proteinExistence type="predicted"/>
<feature type="region of interest" description="Disordered" evidence="4">
    <location>
        <begin position="257"/>
        <end position="310"/>
    </location>
</feature>
<dbReference type="InterPro" id="IPR001650">
    <property type="entry name" value="Helicase_C-like"/>
</dbReference>
<evidence type="ECO:0000313" key="8">
    <source>
        <dbReference type="Proteomes" id="UP000310158"/>
    </source>
</evidence>
<dbReference type="SMART" id="SM00487">
    <property type="entry name" value="DEXDc"/>
    <property type="match status" value="1"/>
</dbReference>
<dbReference type="InterPro" id="IPR049730">
    <property type="entry name" value="SNF2/RAD54-like_C"/>
</dbReference>
<feature type="region of interest" description="Disordered" evidence="4">
    <location>
        <begin position="1"/>
        <end position="138"/>
    </location>
</feature>
<evidence type="ECO:0008006" key="9">
    <source>
        <dbReference type="Google" id="ProtNLM"/>
    </source>
</evidence>
<evidence type="ECO:0000256" key="1">
    <source>
        <dbReference type="ARBA" id="ARBA00022741"/>
    </source>
</evidence>
<dbReference type="CDD" id="cd18793">
    <property type="entry name" value="SF2_C_SNF"/>
    <property type="match status" value="1"/>
</dbReference>
<sequence>MASTSPSPVPFTMTSSPQSSTVASSPPLPDTEMDDVEEDSDPSYKMAPPTKKPQPIEEEDAEARFTHQMDRSREKQAEAAAKAKARGTTMHGRGRGTRRHGIGSSGRGKRLRVDSESEEEGAGAHHVPSAKRTRLTVPSEEASKPAFVQPALVTGGTLKDYQLEGVAWMVSLWENGISGILADEMGLGKTIETIAFIAYLRVRIEAPFLVVCPLSVLHNWIDEFHKFAPDINVCMYHGTPEHRAELRRTVMAVPMEVDTKSKKGKKAKKPETESEAEESEVEELQAAETSAPLDNKPEPEDPNPTEQKSTFPVVITTYEMVIKDRLHLAKYNWGYIVVDEGHRLKNMDCRLMREIKRYTSAGRMVLTGTPLHNNLAELWSLLNFILPDIFDDVESFQEWFNLPSLSTSLSSDKSAHLLHTLHSILKPFLLRRVKADVERSLPPKKEYILYAPLSERQRELYDAIVRGGLRNLLVGGKPDHKAKIVEEEQNKEDDENDENGKSNRSRRLKEKEKRKYDVDGDDDEYFKQLEKGDGLRHRTAEKKTVAELGRDFAYKAKVKKINNLHLQNAVMQLRKVCSHPFLFEWPIDSKTNELVLNEELVNASGKMMVLERLLDELFKRGHKVLLFSQFVTMLDVIEDWATEFKHWPLCRIDGSTGPLERREEMNRFQKSGDKPGAPHLFLLSTRAGGLGINLTAADTVIFYDQDWNPQMDLQAQARAHRIGQTKPVLVFRLVSKHTIENTILQRASEKRQLEALVIAKGKFKMPAAGPSNGRQETMGDMAAALLALEGEKIEVVPGTAEGKASVMSDEELEVLLDRRPEVFEGRGVGWTSEGVGKGEEDVRARGRKKEKEGGMFAVYEGLKSEGNDALAHMMGEDAE</sequence>
<evidence type="ECO:0000259" key="5">
    <source>
        <dbReference type="PROSITE" id="PS51192"/>
    </source>
</evidence>
<evidence type="ECO:0000256" key="2">
    <source>
        <dbReference type="ARBA" id="ARBA00022801"/>
    </source>
</evidence>
<dbReference type="GO" id="GO:0016787">
    <property type="term" value="F:hydrolase activity"/>
    <property type="evidence" value="ECO:0007669"/>
    <property type="project" value="UniProtKB-KW"/>
</dbReference>
<keyword evidence="1" id="KW-0547">Nucleotide-binding</keyword>
<feature type="domain" description="Helicase ATP-binding" evidence="5">
    <location>
        <begin position="170"/>
        <end position="388"/>
    </location>
</feature>
<organism evidence="7 8">
    <name type="scientific">Bondarzewia mesenterica</name>
    <dbReference type="NCBI Taxonomy" id="1095465"/>
    <lineage>
        <taxon>Eukaryota</taxon>
        <taxon>Fungi</taxon>
        <taxon>Dikarya</taxon>
        <taxon>Basidiomycota</taxon>
        <taxon>Agaricomycotina</taxon>
        <taxon>Agaricomycetes</taxon>
        <taxon>Russulales</taxon>
        <taxon>Bondarzewiaceae</taxon>
        <taxon>Bondarzewia</taxon>
    </lineage>
</organism>
<feature type="domain" description="Helicase C-terminal" evidence="6">
    <location>
        <begin position="609"/>
        <end position="764"/>
    </location>
</feature>
<dbReference type="SMART" id="SM00490">
    <property type="entry name" value="HELICc"/>
    <property type="match status" value="1"/>
</dbReference>
<dbReference type="AlphaFoldDB" id="A0A4S4LLA7"/>
<gene>
    <name evidence="7" type="ORF">EW146_g7800</name>
</gene>
<evidence type="ECO:0000259" key="6">
    <source>
        <dbReference type="PROSITE" id="PS51194"/>
    </source>
</evidence>
<feature type="compositionally biased region" description="Low complexity" evidence="4">
    <location>
        <begin position="78"/>
        <end position="91"/>
    </location>
</feature>
<feature type="compositionally biased region" description="Acidic residues" evidence="4">
    <location>
        <begin position="31"/>
        <end position="41"/>
    </location>
</feature>
<feature type="compositionally biased region" description="Basic and acidic residues" evidence="4">
    <location>
        <begin position="62"/>
        <end position="77"/>
    </location>
</feature>
<dbReference type="InterPro" id="IPR000330">
    <property type="entry name" value="SNF2_N"/>
</dbReference>
<evidence type="ECO:0000256" key="3">
    <source>
        <dbReference type="ARBA" id="ARBA00022840"/>
    </source>
</evidence>
<reference evidence="7 8" key="1">
    <citation type="submission" date="2019-02" db="EMBL/GenBank/DDBJ databases">
        <title>Genome sequencing of the rare red list fungi Bondarzewia mesenterica.</title>
        <authorList>
            <person name="Buettner E."/>
            <person name="Kellner H."/>
        </authorList>
    </citation>
    <scope>NUCLEOTIDE SEQUENCE [LARGE SCALE GENOMIC DNA]</scope>
    <source>
        <strain evidence="7 8">DSM 108281</strain>
    </source>
</reference>
<dbReference type="EMBL" id="SGPL01000478">
    <property type="protein sequence ID" value="THH12181.1"/>
    <property type="molecule type" value="Genomic_DNA"/>
</dbReference>
<comment type="caution">
    <text evidence="7">The sequence shown here is derived from an EMBL/GenBank/DDBJ whole genome shotgun (WGS) entry which is preliminary data.</text>
</comment>
<protein>
    <recommendedName>
        <fullName evidence="9">Helicase ATP-binding domain-containing protein</fullName>
    </recommendedName>
</protein>
<dbReference type="OrthoDB" id="5857104at2759"/>
<dbReference type="InterPro" id="IPR014001">
    <property type="entry name" value="Helicase_ATP-bd"/>
</dbReference>
<dbReference type="Gene3D" id="3.40.50.10810">
    <property type="entry name" value="Tandem AAA-ATPase domain"/>
    <property type="match status" value="1"/>
</dbReference>
<name>A0A4S4LLA7_9AGAM</name>
<feature type="compositionally biased region" description="Acidic residues" evidence="4">
    <location>
        <begin position="273"/>
        <end position="285"/>
    </location>
</feature>
<accession>A0A4S4LLA7</accession>
<feature type="region of interest" description="Disordered" evidence="4">
    <location>
        <begin position="485"/>
        <end position="514"/>
    </location>
</feature>
<feature type="compositionally biased region" description="Low complexity" evidence="4">
    <location>
        <begin position="15"/>
        <end position="25"/>
    </location>
</feature>